<proteinExistence type="predicted"/>
<dbReference type="PANTHER" id="PTHR13491">
    <property type="entry name" value="ZCCHC10 PROTEIN"/>
    <property type="match status" value="1"/>
</dbReference>
<protein>
    <recommendedName>
        <fullName evidence="3">Zinc finger protein</fullName>
    </recommendedName>
</protein>
<evidence type="ECO:0008006" key="3">
    <source>
        <dbReference type="Google" id="ProtNLM"/>
    </source>
</evidence>
<dbReference type="AlphaFoldDB" id="A0A8C4NKW1"/>
<dbReference type="Pfam" id="PF13917">
    <property type="entry name" value="zf-CCHC_3"/>
    <property type="match status" value="1"/>
</dbReference>
<dbReference type="InterPro" id="IPR036875">
    <property type="entry name" value="Znf_CCHC_sf"/>
</dbReference>
<dbReference type="InterPro" id="IPR039715">
    <property type="entry name" value="ZCCHC10"/>
</dbReference>
<name>A0A8C4NKW1_EPTBU</name>
<evidence type="ECO:0000313" key="1">
    <source>
        <dbReference type="Ensembl" id="ENSEBUP00000005983.1"/>
    </source>
</evidence>
<dbReference type="GeneTree" id="ENSGT00940000168656"/>
<dbReference type="PANTHER" id="PTHR13491:SF0">
    <property type="entry name" value="ZINC FINGER CCHC DOMAIN-CONTAINING PROTEIN 10"/>
    <property type="match status" value="1"/>
</dbReference>
<reference evidence="1" key="1">
    <citation type="submission" date="2025-08" db="UniProtKB">
        <authorList>
            <consortium name="Ensembl"/>
        </authorList>
    </citation>
    <scope>IDENTIFICATION</scope>
</reference>
<dbReference type="GO" id="GO:0008270">
    <property type="term" value="F:zinc ion binding"/>
    <property type="evidence" value="ECO:0007669"/>
    <property type="project" value="InterPro"/>
</dbReference>
<reference evidence="1" key="2">
    <citation type="submission" date="2025-09" db="UniProtKB">
        <authorList>
            <consortium name="Ensembl"/>
        </authorList>
    </citation>
    <scope>IDENTIFICATION</scope>
</reference>
<organism evidence="1 2">
    <name type="scientific">Eptatretus burgeri</name>
    <name type="common">Inshore hagfish</name>
    <dbReference type="NCBI Taxonomy" id="7764"/>
    <lineage>
        <taxon>Eukaryota</taxon>
        <taxon>Metazoa</taxon>
        <taxon>Chordata</taxon>
        <taxon>Craniata</taxon>
        <taxon>Vertebrata</taxon>
        <taxon>Cyclostomata</taxon>
        <taxon>Myxini</taxon>
        <taxon>Myxiniformes</taxon>
        <taxon>Myxinidae</taxon>
        <taxon>Eptatretinae</taxon>
        <taxon>Eptatretus</taxon>
    </lineage>
</organism>
<dbReference type="SUPFAM" id="SSF57756">
    <property type="entry name" value="Retrovirus zinc finger-like domains"/>
    <property type="match status" value="1"/>
</dbReference>
<dbReference type="Proteomes" id="UP000694388">
    <property type="component" value="Unplaced"/>
</dbReference>
<accession>A0A8C4NKW1</accession>
<dbReference type="Ensembl" id="ENSEBUT00000006430.1">
    <property type="protein sequence ID" value="ENSEBUP00000005983.1"/>
    <property type="gene ID" value="ENSEBUG00000004001.1"/>
</dbReference>
<keyword evidence="2" id="KW-1185">Reference proteome</keyword>
<sequence>MATATQRLLARRKAEADRQNVKCQKCLEIGHWTYECKGKQKYVYRPSRTVHGVALFIKNSIPHSMHFPHTPRNTSGSGFPSSPTSCLFRCWTIHQTVMTPFTPCSPKTWTNFNPLIPTLSFSNVVTSIAIMTDGWVWVPLSPAMALQQKTSATHWDGHIPTNGTPSLLDLILTNFPENICCSSSTQIGSSDHMLVKVNISRCY</sequence>
<evidence type="ECO:0000313" key="2">
    <source>
        <dbReference type="Proteomes" id="UP000694388"/>
    </source>
</evidence>
<dbReference type="GO" id="GO:0003676">
    <property type="term" value="F:nucleic acid binding"/>
    <property type="evidence" value="ECO:0007669"/>
    <property type="project" value="InterPro"/>
</dbReference>